<dbReference type="RefSeq" id="XP_001436971.1">
    <property type="nucleotide sequence ID" value="XM_001436934.2"/>
</dbReference>
<sequence>MKKKMLKMHRHKLLYEDVLKQVEKEDVAFFSKCTKFRDQAPHPITLDRALQFLWLKEKKIDRKVALQFGQRRVCKIDSTLKHDGPSSARIIKTSRINQGVINGWHNGSGDSKFDLGAQYNPKKLERNDEEIEYEELLKQDQQSPSEYKMKLNHLDLYNNEINEKYAFSNLETVQLFQKLNELKQINRQRSEQPQEYVELEGQRFYHVLSDLQDYLDKKVDKKTLIHEMRAFQAFYPIRRKLQVKQLNPGDSLCQGTESQTDITQKATYRLFDRARTLANMKCEVFNTNNYVFNVKEVPNFGQQLRRNHFSQLIEELRENGLKTPREINEVSPENSIKASQVESSENDVKPIRKFYLKLPKQKGELSQTTSCTKSLRIGTLQSQISHQYQQQPLKAFISNLHGSSTEIRLDNGGKFKNRLDSRIDKYVKQYLKKQNVIQQNQNVDMTILREKYKSLKSEREKEITRMYKSQQIDGINNKTVHLIVN</sequence>
<protein>
    <submittedName>
        <fullName evidence="1">Uncharacterized protein</fullName>
    </submittedName>
</protein>
<keyword evidence="2" id="KW-1185">Reference proteome</keyword>
<gene>
    <name evidence="1" type="ORF">GSPATT00038014001</name>
</gene>
<reference evidence="1 2" key="1">
    <citation type="journal article" date="2006" name="Nature">
        <title>Global trends of whole-genome duplications revealed by the ciliate Paramecium tetraurelia.</title>
        <authorList>
            <consortium name="Genoscope"/>
            <person name="Aury J.-M."/>
            <person name="Jaillon O."/>
            <person name="Duret L."/>
            <person name="Noel B."/>
            <person name="Jubin C."/>
            <person name="Porcel B.M."/>
            <person name="Segurens B."/>
            <person name="Daubin V."/>
            <person name="Anthouard V."/>
            <person name="Aiach N."/>
            <person name="Arnaiz O."/>
            <person name="Billaut A."/>
            <person name="Beisson J."/>
            <person name="Blanc I."/>
            <person name="Bouhouche K."/>
            <person name="Camara F."/>
            <person name="Duharcourt S."/>
            <person name="Guigo R."/>
            <person name="Gogendeau D."/>
            <person name="Katinka M."/>
            <person name="Keller A.-M."/>
            <person name="Kissmehl R."/>
            <person name="Klotz C."/>
            <person name="Koll F."/>
            <person name="Le Moue A."/>
            <person name="Lepere C."/>
            <person name="Malinsky S."/>
            <person name="Nowacki M."/>
            <person name="Nowak J.K."/>
            <person name="Plattner H."/>
            <person name="Poulain J."/>
            <person name="Ruiz F."/>
            <person name="Serrano V."/>
            <person name="Zagulski M."/>
            <person name="Dessen P."/>
            <person name="Betermier M."/>
            <person name="Weissenbach J."/>
            <person name="Scarpelli C."/>
            <person name="Schachter V."/>
            <person name="Sperling L."/>
            <person name="Meyer E."/>
            <person name="Cohen J."/>
            <person name="Wincker P."/>
        </authorList>
    </citation>
    <scope>NUCLEOTIDE SEQUENCE [LARGE SCALE GENOMIC DNA]</scope>
    <source>
        <strain evidence="1 2">Stock d4-2</strain>
    </source>
</reference>
<evidence type="ECO:0000313" key="1">
    <source>
        <dbReference type="EMBL" id="CAK69574.1"/>
    </source>
</evidence>
<dbReference type="InParanoid" id="A0CFK7"/>
<dbReference type="GeneID" id="5022756"/>
<dbReference type="Proteomes" id="UP000000600">
    <property type="component" value="Unassembled WGS sequence"/>
</dbReference>
<dbReference type="AlphaFoldDB" id="A0CFK7"/>
<organism evidence="1 2">
    <name type="scientific">Paramecium tetraurelia</name>
    <dbReference type="NCBI Taxonomy" id="5888"/>
    <lineage>
        <taxon>Eukaryota</taxon>
        <taxon>Sar</taxon>
        <taxon>Alveolata</taxon>
        <taxon>Ciliophora</taxon>
        <taxon>Intramacronucleata</taxon>
        <taxon>Oligohymenophorea</taxon>
        <taxon>Peniculida</taxon>
        <taxon>Parameciidae</taxon>
        <taxon>Paramecium</taxon>
    </lineage>
</organism>
<proteinExistence type="predicted"/>
<dbReference type="OrthoDB" id="301055at2759"/>
<dbReference type="EMBL" id="CT868070">
    <property type="protein sequence ID" value="CAK69574.1"/>
    <property type="molecule type" value="Genomic_DNA"/>
</dbReference>
<dbReference type="HOGENOM" id="CLU_552613_0_0_1"/>
<dbReference type="KEGG" id="ptm:GSPATT00038014001"/>
<name>A0CFK7_PARTE</name>
<accession>A0CFK7</accession>
<evidence type="ECO:0000313" key="2">
    <source>
        <dbReference type="Proteomes" id="UP000000600"/>
    </source>
</evidence>
<dbReference type="OMA" id="LANMKCE"/>